<gene>
    <name evidence="2" type="ORF">FXV77_06700</name>
</gene>
<name>A0A5D4H9F9_9SPHI</name>
<accession>A0A5D4H9F9</accession>
<evidence type="ECO:0000256" key="1">
    <source>
        <dbReference type="SAM" id="SignalP"/>
    </source>
</evidence>
<keyword evidence="3" id="KW-1185">Reference proteome</keyword>
<comment type="caution">
    <text evidence="2">The sequence shown here is derived from an EMBL/GenBank/DDBJ whole genome shotgun (WGS) entry which is preliminary data.</text>
</comment>
<sequence>MNKLILILFMGMMCMAPFAKGQQAIADPDRMWTVPSVYTMDEPVTWNFDFASAEQLSDGEPLYLWIWAPTNPTGAPIPLTYSGERVWSITFTPTDFFGMTVEQLWANTENFFFLLRDIDANKLTGTLSFPKQDAVKSFVESGEQFAFAPSDFQLGSTLSILFNANLVPDFLPAPASVHLHAGLNDWDAKQEFQAWLPDIREKTAFRHIGNGIYKKDIIPESYFGVTDEYEMENFVFLAVKYNGNDAQPDWAGASPDFRIIAPGVPEPLPPALSFFPLKISARDVLVITRDNNIRGQRLSYTITGGSKTISGNLEGNMARQRAYINIQKEFSEQTIDKIHLLIKDQNGVAIYNQDMPLMKEDDLLQ</sequence>
<dbReference type="RefSeq" id="WP_148918450.1">
    <property type="nucleotide sequence ID" value="NZ_VTAV01000003.1"/>
</dbReference>
<proteinExistence type="predicted"/>
<feature type="chain" id="PRO_5023065845" evidence="1">
    <location>
        <begin position="20"/>
        <end position="365"/>
    </location>
</feature>
<protein>
    <submittedName>
        <fullName evidence="2">Uncharacterized protein</fullName>
    </submittedName>
</protein>
<evidence type="ECO:0000313" key="3">
    <source>
        <dbReference type="Proteomes" id="UP000322362"/>
    </source>
</evidence>
<dbReference type="AlphaFoldDB" id="A0A5D4H9F9"/>
<organism evidence="2 3">
    <name type="scientific">Sphingobacterium phlebotomi</name>
    <dbReference type="NCBI Taxonomy" id="2605433"/>
    <lineage>
        <taxon>Bacteria</taxon>
        <taxon>Pseudomonadati</taxon>
        <taxon>Bacteroidota</taxon>
        <taxon>Sphingobacteriia</taxon>
        <taxon>Sphingobacteriales</taxon>
        <taxon>Sphingobacteriaceae</taxon>
        <taxon>Sphingobacterium</taxon>
    </lineage>
</organism>
<keyword evidence="1" id="KW-0732">Signal</keyword>
<feature type="signal peptide" evidence="1">
    <location>
        <begin position="1"/>
        <end position="19"/>
    </location>
</feature>
<reference evidence="2 3" key="1">
    <citation type="submission" date="2019-08" db="EMBL/GenBank/DDBJ databases">
        <title>Phlebobacter frassis gen. nov. sp. nov., a new member of family Sphingobacteriaceae isolated from sand fly rearing media.</title>
        <authorList>
            <person name="Kakumanu M.L."/>
            <person name="Marayati B.F."/>
            <person name="Wada-Katsumata A."/>
            <person name="Wasserberg G."/>
            <person name="Schal C."/>
            <person name="Apperson C.S."/>
            <person name="Ponnusamy L."/>
        </authorList>
    </citation>
    <scope>NUCLEOTIDE SEQUENCE [LARGE SCALE GENOMIC DNA]</scope>
    <source>
        <strain evidence="2 3">SSI9</strain>
    </source>
</reference>
<dbReference type="EMBL" id="VTAV01000003">
    <property type="protein sequence ID" value="TYR36863.1"/>
    <property type="molecule type" value="Genomic_DNA"/>
</dbReference>
<evidence type="ECO:0000313" key="2">
    <source>
        <dbReference type="EMBL" id="TYR36863.1"/>
    </source>
</evidence>
<dbReference type="Proteomes" id="UP000322362">
    <property type="component" value="Unassembled WGS sequence"/>
</dbReference>